<dbReference type="RefSeq" id="XP_030221615.1">
    <property type="nucleotide sequence ID" value="XM_030365755.1"/>
</dbReference>
<dbReference type="Proteomes" id="UP000694546">
    <property type="component" value="Chromosome 9"/>
</dbReference>
<dbReference type="CTD" id="8800"/>
<evidence type="ECO:0000256" key="5">
    <source>
        <dbReference type="SAM" id="Phobius"/>
    </source>
</evidence>
<name>A0A8C5A7C9_GADMO</name>
<proteinExistence type="predicted"/>
<dbReference type="PANTHER" id="PTHR12652">
    <property type="entry name" value="PEROXISOMAL BIOGENESIS FACTOR 11"/>
    <property type="match status" value="1"/>
</dbReference>
<keyword evidence="5" id="KW-0812">Transmembrane</keyword>
<keyword evidence="2 5" id="KW-0472">Membrane</keyword>
<keyword evidence="1" id="KW-0962">Peroxisome biogenesis</keyword>
<organism evidence="6 7">
    <name type="scientific">Gadus morhua</name>
    <name type="common">Atlantic cod</name>
    <dbReference type="NCBI Taxonomy" id="8049"/>
    <lineage>
        <taxon>Eukaryota</taxon>
        <taxon>Metazoa</taxon>
        <taxon>Chordata</taxon>
        <taxon>Craniata</taxon>
        <taxon>Vertebrata</taxon>
        <taxon>Euteleostomi</taxon>
        <taxon>Actinopterygii</taxon>
        <taxon>Neopterygii</taxon>
        <taxon>Teleostei</taxon>
        <taxon>Neoteleostei</taxon>
        <taxon>Acanthomorphata</taxon>
        <taxon>Zeiogadaria</taxon>
        <taxon>Gadariae</taxon>
        <taxon>Gadiformes</taxon>
        <taxon>Gadoidei</taxon>
        <taxon>Gadidae</taxon>
        <taxon>Gadus</taxon>
    </lineage>
</organism>
<dbReference type="GeneTree" id="ENSGT00390000014273"/>
<protein>
    <submittedName>
        <fullName evidence="6">Peroxisomal biogenesis factor 11 alpha</fullName>
    </submittedName>
</protein>
<evidence type="ECO:0000313" key="6">
    <source>
        <dbReference type="Ensembl" id="ENSGMOP00000027673.1"/>
    </source>
</evidence>
<accession>A0A8C5A7C9</accession>
<dbReference type="Pfam" id="PF05648">
    <property type="entry name" value="PEX11"/>
    <property type="match status" value="1"/>
</dbReference>
<keyword evidence="5" id="KW-1133">Transmembrane helix</keyword>
<dbReference type="PANTHER" id="PTHR12652:SF22">
    <property type="entry name" value="PEROXISOMAL MEMBRANE PROTEIN 11A"/>
    <property type="match status" value="1"/>
</dbReference>
<evidence type="ECO:0000256" key="3">
    <source>
        <dbReference type="ARBA" id="ARBA00023140"/>
    </source>
</evidence>
<reference evidence="6" key="1">
    <citation type="submission" date="2025-08" db="UniProtKB">
        <authorList>
            <consortium name="Ensembl"/>
        </authorList>
    </citation>
    <scope>IDENTIFICATION</scope>
</reference>
<reference evidence="6" key="2">
    <citation type="submission" date="2025-09" db="UniProtKB">
        <authorList>
            <consortium name="Ensembl"/>
        </authorList>
    </citation>
    <scope>IDENTIFICATION</scope>
</reference>
<feature type="transmembrane region" description="Helical" evidence="5">
    <location>
        <begin position="219"/>
        <end position="238"/>
    </location>
</feature>
<evidence type="ECO:0000256" key="1">
    <source>
        <dbReference type="ARBA" id="ARBA00022593"/>
    </source>
</evidence>
<evidence type="ECO:0000256" key="2">
    <source>
        <dbReference type="ARBA" id="ARBA00023136"/>
    </source>
</evidence>
<keyword evidence="3" id="KW-0576">Peroxisome</keyword>
<dbReference type="Ensembl" id="ENSGMOT00000055203.1">
    <property type="protein sequence ID" value="ENSGMOP00000027673.1"/>
    <property type="gene ID" value="ENSGMOG00000025865.1"/>
</dbReference>
<dbReference type="OMA" id="AKRTMQL"/>
<dbReference type="KEGG" id="gmh:115550585"/>
<evidence type="ECO:0000256" key="4">
    <source>
        <dbReference type="ARBA" id="ARBA00046271"/>
    </source>
</evidence>
<evidence type="ECO:0000313" key="7">
    <source>
        <dbReference type="Proteomes" id="UP000694546"/>
    </source>
</evidence>
<dbReference type="GO" id="GO:0016559">
    <property type="term" value="P:peroxisome fission"/>
    <property type="evidence" value="ECO:0007669"/>
    <property type="project" value="InterPro"/>
</dbReference>
<keyword evidence="7" id="KW-1185">Reference proteome</keyword>
<sequence>MDTFVKISNQSQGRDRIFRATQYACALLKYLLRNSSERKKLLAKLQSLESSMSSGRKLLRLGNTVSAIETAKRTIHLADPVLNLCLTIANINRALYFLCDNVLWARSLGLVRDIDAERWSRNASRFYFVTLVLNLTRDVYETSQMMAQRARDKHMQERMRQHLNQSPEVAEVLVPQLDAFLFLLQESFRDNPAVALDTLKNICDLFIPMNHLGIYKTNGGVVGFCGLVSSLLGIVTLLKPSLKIKP</sequence>
<dbReference type="GeneID" id="115550585"/>
<dbReference type="OrthoDB" id="411017at2759"/>
<comment type="subcellular location">
    <subcellularLocation>
        <location evidence="4">Peroxisome membrane</location>
    </subcellularLocation>
</comment>
<dbReference type="GO" id="GO:0005778">
    <property type="term" value="C:peroxisomal membrane"/>
    <property type="evidence" value="ECO:0007669"/>
    <property type="project" value="UniProtKB-SubCell"/>
</dbReference>
<dbReference type="AlphaFoldDB" id="A0A8C5A7C9"/>
<dbReference type="InterPro" id="IPR008733">
    <property type="entry name" value="PEX11"/>
</dbReference>
<gene>
    <name evidence="6" type="primary">pex11a</name>
</gene>